<dbReference type="PANTHER" id="PTHR44068">
    <property type="entry name" value="ZGC:194242"/>
    <property type="match status" value="1"/>
</dbReference>
<keyword evidence="3" id="KW-0489">Methyltransferase</keyword>
<dbReference type="GO" id="GO:0032259">
    <property type="term" value="P:methylation"/>
    <property type="evidence" value="ECO:0007669"/>
    <property type="project" value="UniProtKB-KW"/>
</dbReference>
<organism evidence="3 4">
    <name type="scientific">Fibrivirga algicola</name>
    <dbReference type="NCBI Taxonomy" id="2950420"/>
    <lineage>
        <taxon>Bacteria</taxon>
        <taxon>Pseudomonadati</taxon>
        <taxon>Bacteroidota</taxon>
        <taxon>Cytophagia</taxon>
        <taxon>Cytophagales</taxon>
        <taxon>Spirosomataceae</taxon>
        <taxon>Fibrivirga</taxon>
    </lineage>
</organism>
<dbReference type="CDD" id="cd02440">
    <property type="entry name" value="AdoMet_MTases"/>
    <property type="match status" value="1"/>
</dbReference>
<dbReference type="SUPFAM" id="SSF53335">
    <property type="entry name" value="S-adenosyl-L-methionine-dependent methyltransferases"/>
    <property type="match status" value="1"/>
</dbReference>
<name>A0ABX0QQ56_9BACT</name>
<evidence type="ECO:0000259" key="2">
    <source>
        <dbReference type="Pfam" id="PF08241"/>
    </source>
</evidence>
<sequence>MNPNKALWEKGDFTQIAQTMRESGTALVDKLGITSGLNVLDLGSGDGTTALPAARLGATVLGVDIAQNLVEAGNRRAQAEQLSNCRFQEGDASDLKDLPDQTFDLVVSIFGAMFAPRPFDVARELVRVTRPGGRIVMGNWIPGDPTLVAQILKISSAYTPPPPEGFISPMLWGVESHVIDRFGKAGVAAEHISFVRDTFLFSAPFPPSELLNRFRTYYGPTMNAFEAAEKNGKTADLQAELSALFDSQNTSADKAATSIPATFLRVTVHC</sequence>
<reference evidence="4" key="2">
    <citation type="submission" date="2023-07" db="EMBL/GenBank/DDBJ databases">
        <authorList>
            <person name="Jung D.-H."/>
        </authorList>
    </citation>
    <scope>NUCLEOTIDE SEQUENCE [LARGE SCALE GENOMIC DNA]</scope>
    <source>
        <strain evidence="4">JA-25</strain>
    </source>
</reference>
<dbReference type="GO" id="GO:0008168">
    <property type="term" value="F:methyltransferase activity"/>
    <property type="evidence" value="ECO:0007669"/>
    <property type="project" value="UniProtKB-KW"/>
</dbReference>
<evidence type="ECO:0000313" key="3">
    <source>
        <dbReference type="EMBL" id="NID12913.1"/>
    </source>
</evidence>
<feature type="domain" description="Methyltransferase type 11" evidence="2">
    <location>
        <begin position="40"/>
        <end position="137"/>
    </location>
</feature>
<dbReference type="Gene3D" id="3.40.50.150">
    <property type="entry name" value="Vaccinia Virus protein VP39"/>
    <property type="match status" value="1"/>
</dbReference>
<dbReference type="PANTHER" id="PTHR44068:SF11">
    <property type="entry name" value="GERANYL DIPHOSPHATE 2-C-METHYLTRANSFERASE"/>
    <property type="match status" value="1"/>
</dbReference>
<proteinExistence type="predicted"/>
<comment type="caution">
    <text evidence="3">The sequence shown here is derived from an EMBL/GenBank/DDBJ whole genome shotgun (WGS) entry which is preliminary data.</text>
</comment>
<dbReference type="EMBL" id="WAEL01000009">
    <property type="protein sequence ID" value="NID12913.1"/>
    <property type="molecule type" value="Genomic_DNA"/>
</dbReference>
<evidence type="ECO:0000256" key="1">
    <source>
        <dbReference type="ARBA" id="ARBA00022679"/>
    </source>
</evidence>
<dbReference type="InterPro" id="IPR050447">
    <property type="entry name" value="Erg6_SMT_methyltransf"/>
</dbReference>
<dbReference type="Proteomes" id="UP000606008">
    <property type="component" value="Unassembled WGS sequence"/>
</dbReference>
<evidence type="ECO:0000313" key="4">
    <source>
        <dbReference type="Proteomes" id="UP000606008"/>
    </source>
</evidence>
<dbReference type="RefSeq" id="WP_085414262.1">
    <property type="nucleotide sequence ID" value="NZ_WAEL01000009.1"/>
</dbReference>
<dbReference type="InterPro" id="IPR013216">
    <property type="entry name" value="Methyltransf_11"/>
</dbReference>
<keyword evidence="1" id="KW-0808">Transferase</keyword>
<protein>
    <submittedName>
        <fullName evidence="3">Class I SAM-dependent methyltransferase</fullName>
    </submittedName>
</protein>
<gene>
    <name evidence="3" type="ORF">F7231_22265</name>
</gene>
<dbReference type="InterPro" id="IPR029063">
    <property type="entry name" value="SAM-dependent_MTases_sf"/>
</dbReference>
<keyword evidence="4" id="KW-1185">Reference proteome</keyword>
<accession>A0ABX0QQ56</accession>
<reference evidence="4" key="1">
    <citation type="submission" date="2019-09" db="EMBL/GenBank/DDBJ databases">
        <authorList>
            <person name="Jung D.-H."/>
        </authorList>
    </citation>
    <scope>NUCLEOTIDE SEQUENCE [LARGE SCALE GENOMIC DNA]</scope>
    <source>
        <strain evidence="4">JA-25</strain>
    </source>
</reference>
<dbReference type="Pfam" id="PF08241">
    <property type="entry name" value="Methyltransf_11"/>
    <property type="match status" value="1"/>
</dbReference>